<feature type="binding site" evidence="11">
    <location>
        <position position="811"/>
    </location>
    <ligand>
        <name>ATP</name>
        <dbReference type="ChEBI" id="CHEBI:30616"/>
    </ligand>
</feature>
<dbReference type="GO" id="GO:0004674">
    <property type="term" value="F:protein serine/threonine kinase activity"/>
    <property type="evidence" value="ECO:0007669"/>
    <property type="project" value="UniProtKB-KW"/>
</dbReference>
<comment type="catalytic activity">
    <reaction evidence="9">
        <text>L-threonyl-[protein] + ATP = O-phospho-L-threonyl-[protein] + ADP + H(+)</text>
        <dbReference type="Rhea" id="RHEA:46608"/>
        <dbReference type="Rhea" id="RHEA-COMP:11060"/>
        <dbReference type="Rhea" id="RHEA-COMP:11605"/>
        <dbReference type="ChEBI" id="CHEBI:15378"/>
        <dbReference type="ChEBI" id="CHEBI:30013"/>
        <dbReference type="ChEBI" id="CHEBI:30616"/>
        <dbReference type="ChEBI" id="CHEBI:61977"/>
        <dbReference type="ChEBI" id="CHEBI:456216"/>
        <dbReference type="EC" id="2.7.11.1"/>
    </reaction>
</comment>
<feature type="region of interest" description="Disordered" evidence="12">
    <location>
        <begin position="705"/>
        <end position="751"/>
    </location>
</feature>
<accession>L8HGY2</accession>
<evidence type="ECO:0000256" key="1">
    <source>
        <dbReference type="ARBA" id="ARBA00004167"/>
    </source>
</evidence>
<keyword evidence="6 11" id="KW-0547">Nucleotide-binding</keyword>
<evidence type="ECO:0000256" key="11">
    <source>
        <dbReference type="PROSITE-ProRule" id="PRU10141"/>
    </source>
</evidence>
<dbReference type="GO" id="GO:0005524">
    <property type="term" value="F:ATP binding"/>
    <property type="evidence" value="ECO:0007669"/>
    <property type="project" value="UniProtKB-UniRule"/>
</dbReference>
<keyword evidence="13" id="KW-0472">Membrane</keyword>
<keyword evidence="13" id="KW-0812">Transmembrane</keyword>
<evidence type="ECO:0000256" key="2">
    <source>
        <dbReference type="ARBA" id="ARBA00005843"/>
    </source>
</evidence>
<protein>
    <recommendedName>
        <fullName evidence="3">non-specific serine/threonine protein kinase</fullName>
        <ecNumber evidence="3">2.7.11.1</ecNumber>
    </recommendedName>
</protein>
<dbReference type="STRING" id="1257118.L8HGY2"/>
<dbReference type="PROSITE" id="PS00107">
    <property type="entry name" value="PROTEIN_KINASE_ATP"/>
    <property type="match status" value="2"/>
</dbReference>
<evidence type="ECO:0000256" key="10">
    <source>
        <dbReference type="ARBA" id="ARBA00048679"/>
    </source>
</evidence>
<dbReference type="KEGG" id="acan:ACA1_025410"/>
<evidence type="ECO:0000256" key="3">
    <source>
        <dbReference type="ARBA" id="ARBA00012513"/>
    </source>
</evidence>
<dbReference type="InterPro" id="IPR001054">
    <property type="entry name" value="A/G_cyclase"/>
</dbReference>
<dbReference type="FunFam" id="3.30.200.20:FF:000060">
    <property type="entry name" value="Serine/threonine-protein kinase isoform 1"/>
    <property type="match status" value="2"/>
</dbReference>
<dbReference type="InterPro" id="IPR017441">
    <property type="entry name" value="Protein_kinase_ATP_BS"/>
</dbReference>
<dbReference type="GeneID" id="14924962"/>
<gene>
    <name evidence="16" type="ORF">ACA1_025410</name>
</gene>
<dbReference type="OrthoDB" id="4062651at2759"/>
<dbReference type="PROSITE" id="PS50011">
    <property type="entry name" value="PROTEIN_KINASE_DOM"/>
    <property type="match status" value="2"/>
</dbReference>
<dbReference type="EMBL" id="KB007841">
    <property type="protein sequence ID" value="ELR23963.1"/>
    <property type="molecule type" value="Genomic_DNA"/>
</dbReference>
<evidence type="ECO:0000313" key="17">
    <source>
        <dbReference type="Proteomes" id="UP000011083"/>
    </source>
</evidence>
<dbReference type="Pfam" id="PF23106">
    <property type="entry name" value="EGF_Teneurin"/>
    <property type="match status" value="1"/>
</dbReference>
<feature type="region of interest" description="Disordered" evidence="12">
    <location>
        <begin position="438"/>
        <end position="490"/>
    </location>
</feature>
<dbReference type="RefSeq" id="XP_004353491.1">
    <property type="nucleotide sequence ID" value="XM_004353439.1"/>
</dbReference>
<feature type="transmembrane region" description="Helical" evidence="13">
    <location>
        <begin position="131"/>
        <end position="157"/>
    </location>
</feature>
<dbReference type="OMA" id="QSTICAD"/>
<feature type="binding site" evidence="11">
    <location>
        <position position="201"/>
    </location>
    <ligand>
        <name>ATP</name>
        <dbReference type="ChEBI" id="CHEBI:30616"/>
    </ligand>
</feature>
<evidence type="ECO:0000256" key="4">
    <source>
        <dbReference type="ARBA" id="ARBA00022527"/>
    </source>
</evidence>
<dbReference type="PROSITE" id="PS50125">
    <property type="entry name" value="GUANYLATE_CYCLASE_2"/>
    <property type="match status" value="1"/>
</dbReference>
<evidence type="ECO:0000256" key="13">
    <source>
        <dbReference type="SAM" id="Phobius"/>
    </source>
</evidence>
<evidence type="ECO:0000256" key="7">
    <source>
        <dbReference type="ARBA" id="ARBA00022777"/>
    </source>
</evidence>
<dbReference type="Proteomes" id="UP000011083">
    <property type="component" value="Unassembled WGS sequence"/>
</dbReference>
<dbReference type="SMART" id="SM00044">
    <property type="entry name" value="CYCc"/>
    <property type="match status" value="1"/>
</dbReference>
<dbReference type="CDD" id="cd13999">
    <property type="entry name" value="STKc_MAP3K-like"/>
    <property type="match status" value="2"/>
</dbReference>
<dbReference type="InterPro" id="IPR051681">
    <property type="entry name" value="Ser/Thr_Kinases-Pseudokinases"/>
</dbReference>
<dbReference type="GO" id="GO:0035556">
    <property type="term" value="P:intracellular signal transduction"/>
    <property type="evidence" value="ECO:0007669"/>
    <property type="project" value="InterPro"/>
</dbReference>
<organism evidence="16 17">
    <name type="scientific">Acanthamoeba castellanii (strain ATCC 30010 / Neff)</name>
    <dbReference type="NCBI Taxonomy" id="1257118"/>
    <lineage>
        <taxon>Eukaryota</taxon>
        <taxon>Amoebozoa</taxon>
        <taxon>Discosea</taxon>
        <taxon>Longamoebia</taxon>
        <taxon>Centramoebida</taxon>
        <taxon>Acanthamoebidae</taxon>
        <taxon>Acanthamoeba</taxon>
    </lineage>
</organism>
<dbReference type="Gene3D" id="3.30.200.20">
    <property type="entry name" value="Phosphorylase Kinase, domain 1"/>
    <property type="match status" value="2"/>
</dbReference>
<dbReference type="EC" id="2.7.11.1" evidence="3"/>
<evidence type="ECO:0000256" key="12">
    <source>
        <dbReference type="SAM" id="MobiDB-lite"/>
    </source>
</evidence>
<evidence type="ECO:0000256" key="8">
    <source>
        <dbReference type="ARBA" id="ARBA00022840"/>
    </source>
</evidence>
<dbReference type="SUPFAM" id="SSF56112">
    <property type="entry name" value="Protein kinase-like (PK-like)"/>
    <property type="match status" value="2"/>
</dbReference>
<feature type="domain" description="Protein kinase" evidence="14">
    <location>
        <begin position="174"/>
        <end position="437"/>
    </location>
</feature>
<dbReference type="InterPro" id="IPR001245">
    <property type="entry name" value="Ser-Thr/Tyr_kinase_cat_dom"/>
</dbReference>
<dbReference type="Gene3D" id="1.10.510.10">
    <property type="entry name" value="Transferase(Phosphotransferase) domain 1"/>
    <property type="match status" value="2"/>
</dbReference>
<dbReference type="Gene3D" id="3.30.70.1230">
    <property type="entry name" value="Nucleotide cyclase"/>
    <property type="match status" value="1"/>
</dbReference>
<feature type="compositionally biased region" description="Basic and acidic residues" evidence="12">
    <location>
        <begin position="729"/>
        <end position="741"/>
    </location>
</feature>
<feature type="domain" description="Protein kinase" evidence="14">
    <location>
        <begin position="784"/>
        <end position="1037"/>
    </location>
</feature>
<comment type="similarity">
    <text evidence="2">Belongs to the protein kinase superfamily. TKL Ser/Thr protein kinase family.</text>
</comment>
<sequence length="1048" mass="115246">MHSFVVHQSTMADCIKAKALVDWIYWTQTDPAALALAQQPHTPTHAPTSAYRNFQGVAGQSSPVRKRLIDFVAGMTCDGVAVSSVYGCIYQSTICADHGACADGACLCSTGYEGEFCQFAVSSSDTSLAPILGSVIPAVVLALLVMCCVVAALLVCLRLRRAKEDEWEVEISELEMGEQLGAGGYGEVHKAVWKGTEVAVKMMVSEHPSRELERSFKEEVRVMTALRHPNVVLFMAACTKPPKMCIVMEFMALGSLFDLLHNELIPDIPFALRNKMAYQAAKGMHFLHSSGIVHRDLKSLNLLLDSKWNVKVSDFGLTKFKEEMKRGGAAKEIQGSVHWAAPEILNEAMDVDYMMADVYSFGIILWELTTRQQPYMGMSPAAVAVAVIRDNARPPLPDTNDAVGLTAEFLDLIRTCWHFDATIRPTFLEIMTRLSGLGGEGGTSSMTKTSTSSSSGVGGDRFGSWTSPTGHSNTSSSGSSKSDADRDAAMAGTVHAPDGEMAIVFSDITRAASLWEFNAEAMRDATILHNALLRSLLKKHRGYEVVFIRDRNSGEGSFCMAFQDTADALEWCMEAQQELIKLPWPDALLDHPGAAEEWGDLDDRVLFKGLRVRMGVHVGSPRMVRDPMTRRVEYIGPVINAAARITAMTHGGQILVSGAAYAKVQDGDMAREPKRVVCLGKFEMPDAPRGARLYELKPRALEGRFFGGISRDPPNKESDHTSSSPRSGRSAEGKGKGKNEGGDGSARSSDEEVQAVVGEGMMFQEDRFLTSANLCRWVIDFNEIALGRQVGLGSYGVVFRGKWKGVDVAVKRFIKQKLDERRMLEFRAEMALLAELHHPNIVLFIGACVKRPNLCIVTEFVKNGCLREMLNDSATKLTWHQKVKLLHSAALGINYLHSLHPMIVHRDLKPSNLLVDENWNVKVADFGFARIKEENATMTRCGTPCWTAPEVIRGEKYSEKADVFSFGIIMWEVLTRKQPFAGRNFMGVSLDVLEGRRPAVPNDCGQAFKKLMKKCWHAEAGKRPAMEDVVAQLDRMVGNDAGDGKASV</sequence>
<dbReference type="InterPro" id="IPR011009">
    <property type="entry name" value="Kinase-like_dom_sf"/>
</dbReference>
<evidence type="ECO:0000259" key="15">
    <source>
        <dbReference type="PROSITE" id="PS50125"/>
    </source>
</evidence>
<dbReference type="Pfam" id="PF07714">
    <property type="entry name" value="PK_Tyr_Ser-Thr"/>
    <property type="match status" value="2"/>
</dbReference>
<dbReference type="PROSITE" id="PS00108">
    <property type="entry name" value="PROTEIN_KINASE_ST"/>
    <property type="match status" value="2"/>
</dbReference>
<evidence type="ECO:0000313" key="16">
    <source>
        <dbReference type="EMBL" id="ELR23963.1"/>
    </source>
</evidence>
<feature type="compositionally biased region" description="Low complexity" evidence="12">
    <location>
        <begin position="466"/>
        <end position="481"/>
    </location>
</feature>
<keyword evidence="17" id="KW-1185">Reference proteome</keyword>
<dbReference type="InterPro" id="IPR029787">
    <property type="entry name" value="Nucleotide_cyclase"/>
</dbReference>
<keyword evidence="13" id="KW-1133">Transmembrane helix</keyword>
<dbReference type="Gene3D" id="2.10.25.10">
    <property type="entry name" value="Laminin"/>
    <property type="match status" value="1"/>
</dbReference>
<dbReference type="GO" id="GO:0016020">
    <property type="term" value="C:membrane"/>
    <property type="evidence" value="ECO:0007669"/>
    <property type="project" value="UniProtKB-SubCell"/>
</dbReference>
<dbReference type="Pfam" id="PF00211">
    <property type="entry name" value="Guanylate_cyc"/>
    <property type="match status" value="1"/>
</dbReference>
<dbReference type="AlphaFoldDB" id="L8HGY2"/>
<evidence type="ECO:0000259" key="14">
    <source>
        <dbReference type="PROSITE" id="PS50011"/>
    </source>
</evidence>
<dbReference type="SMART" id="SM00220">
    <property type="entry name" value="S_TKc"/>
    <property type="match status" value="2"/>
</dbReference>
<dbReference type="SUPFAM" id="SSF57196">
    <property type="entry name" value="EGF/Laminin"/>
    <property type="match status" value="1"/>
</dbReference>
<dbReference type="PRINTS" id="PR00109">
    <property type="entry name" value="TYRKINASE"/>
</dbReference>
<keyword evidence="8 11" id="KW-0067">ATP-binding</keyword>
<keyword evidence="7 16" id="KW-0418">Kinase</keyword>
<feature type="domain" description="Guanylate cyclase" evidence="15">
    <location>
        <begin position="502"/>
        <end position="646"/>
    </location>
</feature>
<name>L8HGY2_ACACF</name>
<dbReference type="GO" id="GO:0009190">
    <property type="term" value="P:cyclic nucleotide biosynthetic process"/>
    <property type="evidence" value="ECO:0007669"/>
    <property type="project" value="InterPro"/>
</dbReference>
<comment type="catalytic activity">
    <reaction evidence="10">
        <text>L-seryl-[protein] + ATP = O-phospho-L-seryl-[protein] + ADP + H(+)</text>
        <dbReference type="Rhea" id="RHEA:17989"/>
        <dbReference type="Rhea" id="RHEA-COMP:9863"/>
        <dbReference type="Rhea" id="RHEA-COMP:11604"/>
        <dbReference type="ChEBI" id="CHEBI:15378"/>
        <dbReference type="ChEBI" id="CHEBI:29999"/>
        <dbReference type="ChEBI" id="CHEBI:30616"/>
        <dbReference type="ChEBI" id="CHEBI:83421"/>
        <dbReference type="ChEBI" id="CHEBI:456216"/>
        <dbReference type="EC" id="2.7.11.1"/>
    </reaction>
</comment>
<dbReference type="PANTHER" id="PTHR44329:SF298">
    <property type="entry name" value="MIXED LINEAGE KINASE DOMAIN-LIKE PROTEIN"/>
    <property type="match status" value="1"/>
</dbReference>
<evidence type="ECO:0000256" key="9">
    <source>
        <dbReference type="ARBA" id="ARBA00047899"/>
    </source>
</evidence>
<dbReference type="InterPro" id="IPR008271">
    <property type="entry name" value="Ser/Thr_kinase_AS"/>
</dbReference>
<proteinExistence type="inferred from homology"/>
<reference evidence="16 17" key="1">
    <citation type="journal article" date="2013" name="Genome Biol.">
        <title>Genome of Acanthamoeba castellanii highlights extensive lateral gene transfer and early evolution of tyrosine kinase signaling.</title>
        <authorList>
            <person name="Clarke M."/>
            <person name="Lohan A.J."/>
            <person name="Liu B."/>
            <person name="Lagkouvardos I."/>
            <person name="Roy S."/>
            <person name="Zafar N."/>
            <person name="Bertelli C."/>
            <person name="Schilde C."/>
            <person name="Kianianmomeni A."/>
            <person name="Burglin T.R."/>
            <person name="Frech C."/>
            <person name="Turcotte B."/>
            <person name="Kopec K.O."/>
            <person name="Synnott J.M."/>
            <person name="Choo C."/>
            <person name="Paponov I."/>
            <person name="Finkler A."/>
            <person name="Soon Heng Tan C."/>
            <person name="Hutchins A.P."/>
            <person name="Weinmeier T."/>
            <person name="Rattei T."/>
            <person name="Chu J.S."/>
            <person name="Gimenez G."/>
            <person name="Irimia M."/>
            <person name="Rigden D.J."/>
            <person name="Fitzpatrick D.A."/>
            <person name="Lorenzo-Morales J."/>
            <person name="Bateman A."/>
            <person name="Chiu C.H."/>
            <person name="Tang P."/>
            <person name="Hegemann P."/>
            <person name="Fromm H."/>
            <person name="Raoult D."/>
            <person name="Greub G."/>
            <person name="Miranda-Saavedra D."/>
            <person name="Chen N."/>
            <person name="Nash P."/>
            <person name="Ginger M.L."/>
            <person name="Horn M."/>
            <person name="Schaap P."/>
            <person name="Caler L."/>
            <person name="Loftus B."/>
        </authorList>
    </citation>
    <scope>NUCLEOTIDE SEQUENCE [LARGE SCALE GENOMIC DNA]</scope>
    <source>
        <strain evidence="16 17">Neff</strain>
    </source>
</reference>
<dbReference type="PANTHER" id="PTHR44329">
    <property type="entry name" value="SERINE/THREONINE-PROTEIN KINASE TNNI3K-RELATED"/>
    <property type="match status" value="1"/>
</dbReference>
<comment type="subcellular location">
    <subcellularLocation>
        <location evidence="1">Membrane</location>
        <topology evidence="1">Single-pass membrane protein</topology>
    </subcellularLocation>
</comment>
<keyword evidence="4 16" id="KW-0723">Serine/threonine-protein kinase</keyword>
<keyword evidence="5" id="KW-0808">Transferase</keyword>
<evidence type="ECO:0000256" key="6">
    <source>
        <dbReference type="ARBA" id="ARBA00022741"/>
    </source>
</evidence>
<dbReference type="SUPFAM" id="SSF55073">
    <property type="entry name" value="Nucleotide cyclase"/>
    <property type="match status" value="1"/>
</dbReference>
<dbReference type="InterPro" id="IPR000719">
    <property type="entry name" value="Prot_kinase_dom"/>
</dbReference>
<evidence type="ECO:0000256" key="5">
    <source>
        <dbReference type="ARBA" id="ARBA00022679"/>
    </source>
</evidence>
<dbReference type="CDD" id="cd07302">
    <property type="entry name" value="CHD"/>
    <property type="match status" value="1"/>
</dbReference>
<feature type="compositionally biased region" description="Low complexity" evidence="12">
    <location>
        <begin position="443"/>
        <end position="455"/>
    </location>
</feature>
<dbReference type="VEuPathDB" id="AmoebaDB:ACA1_025410"/>